<dbReference type="Proteomes" id="UP000010880">
    <property type="component" value="Chromosome"/>
</dbReference>
<dbReference type="STRING" id="748449.Halha_0273"/>
<name>L0K7H8_HALHC</name>
<feature type="transmembrane region" description="Helical" evidence="6">
    <location>
        <begin position="33"/>
        <end position="59"/>
    </location>
</feature>
<feature type="transmembrane region" description="Helical" evidence="6">
    <location>
        <begin position="242"/>
        <end position="270"/>
    </location>
</feature>
<feature type="transmembrane region" description="Helical" evidence="6">
    <location>
        <begin position="205"/>
        <end position="222"/>
    </location>
</feature>
<feature type="transmembrane region" description="Helical" evidence="6">
    <location>
        <begin position="140"/>
        <end position="171"/>
    </location>
</feature>
<evidence type="ECO:0000256" key="3">
    <source>
        <dbReference type="ARBA" id="ARBA00022692"/>
    </source>
</evidence>
<dbReference type="GO" id="GO:0005886">
    <property type="term" value="C:plasma membrane"/>
    <property type="evidence" value="ECO:0007669"/>
    <property type="project" value="UniProtKB-SubCell"/>
</dbReference>
<evidence type="ECO:0000313" key="7">
    <source>
        <dbReference type="EMBL" id="AGB40284.1"/>
    </source>
</evidence>
<evidence type="ECO:0000256" key="2">
    <source>
        <dbReference type="ARBA" id="ARBA00022475"/>
    </source>
</evidence>
<dbReference type="HOGENOM" id="CLU_032288_2_0_9"/>
<feature type="transmembrane region" description="Helical" evidence="6">
    <location>
        <begin position="177"/>
        <end position="198"/>
    </location>
</feature>
<proteinExistence type="predicted"/>
<dbReference type="EMBL" id="CP003359">
    <property type="protein sequence ID" value="AGB40284.1"/>
    <property type="molecule type" value="Genomic_DNA"/>
</dbReference>
<keyword evidence="2" id="KW-1003">Cell membrane</keyword>
<dbReference type="PANTHER" id="PTHR30213:SF0">
    <property type="entry name" value="UPF0761 MEMBRANE PROTEIN YIHY"/>
    <property type="match status" value="1"/>
</dbReference>
<reference evidence="8" key="1">
    <citation type="submission" date="2012-02" db="EMBL/GenBank/DDBJ databases">
        <title>The complete genome of Halobacteroides halobius DSM 5150.</title>
        <authorList>
            <person name="Lucas S."/>
            <person name="Copeland A."/>
            <person name="Lapidus A."/>
            <person name="Glavina del Rio T."/>
            <person name="Dalin E."/>
            <person name="Tice H."/>
            <person name="Bruce D."/>
            <person name="Goodwin L."/>
            <person name="Pitluck S."/>
            <person name="Peters L."/>
            <person name="Mikhailova N."/>
            <person name="Gu W."/>
            <person name="Kyrpides N."/>
            <person name="Mavromatis K."/>
            <person name="Ivanova N."/>
            <person name="Brettin T."/>
            <person name="Detter J.C."/>
            <person name="Han C."/>
            <person name="Larimer F."/>
            <person name="Land M."/>
            <person name="Hauser L."/>
            <person name="Markowitz V."/>
            <person name="Cheng J.-F."/>
            <person name="Hugenholtz P."/>
            <person name="Woyke T."/>
            <person name="Wu D."/>
            <person name="Tindall B."/>
            <person name="Pomrenke H."/>
            <person name="Brambilla E."/>
            <person name="Klenk H.-P."/>
            <person name="Eisen J.A."/>
        </authorList>
    </citation>
    <scope>NUCLEOTIDE SEQUENCE [LARGE SCALE GENOMIC DNA]</scope>
    <source>
        <strain evidence="8">ATCC 35273 / DSM 5150 / MD-1</strain>
    </source>
</reference>
<protein>
    <submittedName>
        <fullName evidence="7">Putative membrane protein</fullName>
    </submittedName>
</protein>
<feature type="transmembrane region" description="Helical" evidence="6">
    <location>
        <begin position="100"/>
        <end position="119"/>
    </location>
</feature>
<dbReference type="RefSeq" id="WP_015326010.1">
    <property type="nucleotide sequence ID" value="NC_019978.1"/>
</dbReference>
<accession>L0K7H8</accession>
<gene>
    <name evidence="7" type="ordered locus">Halha_0273</name>
</gene>
<evidence type="ECO:0000256" key="6">
    <source>
        <dbReference type="SAM" id="Phobius"/>
    </source>
</evidence>
<dbReference type="NCBIfam" id="TIGR00765">
    <property type="entry name" value="yihY_not_rbn"/>
    <property type="match status" value="1"/>
</dbReference>
<evidence type="ECO:0000256" key="1">
    <source>
        <dbReference type="ARBA" id="ARBA00004651"/>
    </source>
</evidence>
<dbReference type="Pfam" id="PF03631">
    <property type="entry name" value="Virul_fac_BrkB"/>
    <property type="match status" value="1"/>
</dbReference>
<dbReference type="AlphaFoldDB" id="L0K7H8"/>
<dbReference type="KEGG" id="hhl:Halha_0273"/>
<evidence type="ECO:0000256" key="5">
    <source>
        <dbReference type="ARBA" id="ARBA00023136"/>
    </source>
</evidence>
<keyword evidence="8" id="KW-1185">Reference proteome</keyword>
<dbReference type="InterPro" id="IPR017039">
    <property type="entry name" value="Virul_fac_BrkB"/>
</dbReference>
<dbReference type="PANTHER" id="PTHR30213">
    <property type="entry name" value="INNER MEMBRANE PROTEIN YHJD"/>
    <property type="match status" value="1"/>
</dbReference>
<dbReference type="eggNOG" id="COG1321">
    <property type="taxonomic scope" value="Bacteria"/>
</dbReference>
<keyword evidence="5 6" id="KW-0472">Membrane</keyword>
<dbReference type="OrthoDB" id="9769642at2"/>
<evidence type="ECO:0000256" key="4">
    <source>
        <dbReference type="ARBA" id="ARBA00022989"/>
    </source>
</evidence>
<keyword evidence="4 6" id="KW-1133">Transmembrane helix</keyword>
<comment type="subcellular location">
    <subcellularLocation>
        <location evidence="1">Cell membrane</location>
        <topology evidence="1">Multi-pass membrane protein</topology>
    </subcellularLocation>
</comment>
<keyword evidence="3 6" id="KW-0812">Transmembrane</keyword>
<organism evidence="7 8">
    <name type="scientific">Halobacteroides halobius (strain ATCC 35273 / DSM 5150 / MD-1)</name>
    <dbReference type="NCBI Taxonomy" id="748449"/>
    <lineage>
        <taxon>Bacteria</taxon>
        <taxon>Bacillati</taxon>
        <taxon>Bacillota</taxon>
        <taxon>Clostridia</taxon>
        <taxon>Halanaerobiales</taxon>
        <taxon>Halobacteroidaceae</taxon>
        <taxon>Halobacteroides</taxon>
    </lineage>
</organism>
<evidence type="ECO:0000313" key="8">
    <source>
        <dbReference type="Proteomes" id="UP000010880"/>
    </source>
</evidence>
<sequence length="414" mass="47276">MVKELEESNWMTFIKLVYQKSKRVDIFVNAMSLVYTTLLSIIPLLIFSFYILTLFNFFGQMSILIDQLKHVILNHLATGTGQTVLNYLQQQIENIDINQLGAISFISLGMVVIFLLARVERTFNRIWGVEKHRDLFKRFVSFWTFITLGTFLVTLSLSLALAVGNIYFASVSLSDTIFLQFLSMIAYFLVFFIAYYLIPNTEVEVLAAIVGGVSSGILFYLAKNLYTIYTTHVVTYNQIYGSLAAAPLFLVWLYLIWMIALLGAVISYVFQHRNNLYYFTDVEDITLGIRILLPLAIMIILHKNFIKEGETGVIIKELIDRINVPSAVIEDELERLKEEGLVVLTRDGKYIPACSTPELPLEQICEVSLLKEGLDIKHIFNDQEVWGIYNAIHQQLESDFRDLTVGDLLKGGPR</sequence>
<dbReference type="eggNOG" id="COG1295">
    <property type="taxonomic scope" value="Bacteria"/>
</dbReference>